<evidence type="ECO:0000256" key="3">
    <source>
        <dbReference type="ARBA" id="ARBA00033373"/>
    </source>
</evidence>
<dbReference type="GO" id="GO:0033499">
    <property type="term" value="P:galactose catabolic process via UDP-galactose, Leloir pathway"/>
    <property type="evidence" value="ECO:0007669"/>
    <property type="project" value="TreeGrafter"/>
</dbReference>
<dbReference type="InterPro" id="IPR018052">
    <property type="entry name" value="Ald1_epimerase_CS"/>
</dbReference>
<keyword evidence="6" id="KW-1185">Reference proteome</keyword>
<dbReference type="PANTHER" id="PTHR10091">
    <property type="entry name" value="ALDOSE-1-EPIMERASE"/>
    <property type="match status" value="1"/>
</dbReference>
<dbReference type="EMBL" id="NEFX01000003">
    <property type="protein sequence ID" value="OTW32038.1"/>
    <property type="molecule type" value="Genomic_DNA"/>
</dbReference>
<accession>A0A242VKG4</accession>
<reference evidence="5 6" key="1">
    <citation type="submission" date="2017-04" db="EMBL/GenBank/DDBJ databases">
        <title>Staphylococcus agnetis, a potential pathogen in the broiler production.</title>
        <authorList>
            <person name="Poulsen L."/>
        </authorList>
    </citation>
    <scope>NUCLEOTIDE SEQUENCE [LARGE SCALE GENOMIC DNA]</scope>
    <source>
        <strain evidence="5 6">723_310714_2_2_spleen</strain>
    </source>
</reference>
<dbReference type="OrthoDB" id="9779408at2"/>
<dbReference type="SUPFAM" id="SSF74650">
    <property type="entry name" value="Galactose mutarotase-like"/>
    <property type="match status" value="1"/>
</dbReference>
<evidence type="ECO:0000256" key="2">
    <source>
        <dbReference type="ARBA" id="ARBA00032300"/>
    </source>
</evidence>
<dbReference type="InterPro" id="IPR011013">
    <property type="entry name" value="Gal_mutarotase_sf_dom"/>
</dbReference>
<dbReference type="Gene3D" id="2.70.98.10">
    <property type="match status" value="1"/>
</dbReference>
<dbReference type="Proteomes" id="UP000646308">
    <property type="component" value="Unassembled WGS sequence"/>
</dbReference>
<dbReference type="GO" id="GO:0030246">
    <property type="term" value="F:carbohydrate binding"/>
    <property type="evidence" value="ECO:0007669"/>
    <property type="project" value="InterPro"/>
</dbReference>
<comment type="caution">
    <text evidence="4">The sequence shown here is derived from an EMBL/GenBank/DDBJ whole genome shotgun (WGS) entry which is preliminary data.</text>
</comment>
<evidence type="ECO:0000313" key="5">
    <source>
        <dbReference type="EMBL" id="OTW32038.1"/>
    </source>
</evidence>
<evidence type="ECO:0000313" key="6">
    <source>
        <dbReference type="Proteomes" id="UP000195208"/>
    </source>
</evidence>
<dbReference type="InterPro" id="IPR014718">
    <property type="entry name" value="GH-type_carb-bd"/>
</dbReference>
<dbReference type="InterPro" id="IPR008183">
    <property type="entry name" value="Aldose_1/G6P_1-epimerase"/>
</dbReference>
<gene>
    <name evidence="5" type="ORF">B9M88_02415</name>
    <name evidence="4" type="ORF">GLV84_07395</name>
</gene>
<dbReference type="PANTHER" id="PTHR10091:SF0">
    <property type="entry name" value="GALACTOSE MUTAROTASE"/>
    <property type="match status" value="1"/>
</dbReference>
<dbReference type="GO" id="GO:0006006">
    <property type="term" value="P:glucose metabolic process"/>
    <property type="evidence" value="ECO:0007669"/>
    <property type="project" value="TreeGrafter"/>
</dbReference>
<sequence length="335" mass="38365">MKIGIEHQANGIDLIKIHHKTMSIVFTNYGARIVSWKIDHNNIVLGNEVEADEFYPNHPYYFGATIGRYAGRIDKGTFTLNHQTYHVETNAEGHHLHGGSKGLSSRLFDYSIHQHGHDVKVIFTTQVLSSEDNFPGNIDVRIVFTYDVTNTWTIEYYANSTEDTLFNPTNHAYFNLNPDNRTIDNHVLISDKMHLFPLNDARLPQNKPIDLIKTMGVNRIPIQTIFQSQDPRLHPQIERFKGLDHPMEVGNGKLTLSNDKVKLHVITDRPQIVVYTFNSPEKRTHANQLFKSHSGIALETQSMPNDIHMFGHKAHSILRANTPFYSKTSYQVEPM</sequence>
<evidence type="ECO:0000256" key="1">
    <source>
        <dbReference type="ARBA" id="ARBA00014165"/>
    </source>
</evidence>
<reference evidence="4" key="2">
    <citation type="submission" date="2019-11" db="EMBL/GenBank/DDBJ databases">
        <title>Whole genome comparisons of Staphylococcus agnetis isolates from cattle and chickens.</title>
        <authorList>
            <person name="Rhoads D."/>
            <person name="Shwani A."/>
            <person name="Adkins P."/>
            <person name="Calcutt M."/>
            <person name="Middleton J."/>
        </authorList>
    </citation>
    <scope>NUCLEOTIDE SEQUENCE</scope>
    <source>
        <strain evidence="4">1387</strain>
    </source>
</reference>
<organism evidence="4 7">
    <name type="scientific">Staphylococcus agnetis</name>
    <dbReference type="NCBI Taxonomy" id="985762"/>
    <lineage>
        <taxon>Bacteria</taxon>
        <taxon>Bacillati</taxon>
        <taxon>Bacillota</taxon>
        <taxon>Bacilli</taxon>
        <taxon>Bacillales</taxon>
        <taxon>Staphylococcaceae</taxon>
        <taxon>Staphylococcus</taxon>
    </lineage>
</organism>
<dbReference type="GO" id="GO:0004034">
    <property type="term" value="F:aldose 1-epimerase activity"/>
    <property type="evidence" value="ECO:0007669"/>
    <property type="project" value="TreeGrafter"/>
</dbReference>
<dbReference type="GO" id="GO:0005737">
    <property type="term" value="C:cytoplasm"/>
    <property type="evidence" value="ECO:0007669"/>
    <property type="project" value="TreeGrafter"/>
</dbReference>
<dbReference type="AlphaFoldDB" id="A0A242VKG4"/>
<dbReference type="EMBL" id="WMFL01000079">
    <property type="protein sequence ID" value="NJI02647.1"/>
    <property type="molecule type" value="Genomic_DNA"/>
</dbReference>
<evidence type="ECO:0000313" key="7">
    <source>
        <dbReference type="Proteomes" id="UP000646308"/>
    </source>
</evidence>
<dbReference type="RefSeq" id="WP_060552505.1">
    <property type="nucleotide sequence ID" value="NZ_CP009623.1"/>
</dbReference>
<dbReference type="KEGG" id="sagq:EP23_07395"/>
<name>A0A242VKG4_9STAP</name>
<evidence type="ECO:0000313" key="4">
    <source>
        <dbReference type="EMBL" id="NJI02647.1"/>
    </source>
</evidence>
<dbReference type="PROSITE" id="PS00545">
    <property type="entry name" value="ALDOSE_1_EPIMERASE"/>
    <property type="match status" value="1"/>
</dbReference>
<protein>
    <recommendedName>
        <fullName evidence="1">Aldose 1-epimerase</fullName>
    </recommendedName>
    <alternativeName>
        <fullName evidence="3">Galactose mutarotase</fullName>
    </alternativeName>
    <alternativeName>
        <fullName evidence="2">Type-1 mutarotase</fullName>
    </alternativeName>
</protein>
<dbReference type="Proteomes" id="UP000195208">
    <property type="component" value="Unassembled WGS sequence"/>
</dbReference>
<proteinExistence type="predicted"/>
<dbReference type="Pfam" id="PF01263">
    <property type="entry name" value="Aldose_epim"/>
    <property type="match status" value="1"/>
</dbReference>
<dbReference type="GeneID" id="57692404"/>